<name>B8I3X1_RUMCH</name>
<dbReference type="STRING" id="394503.Ccel_0060"/>
<sequence>MNYRTRWAYLRFTKKVGDNIKIPMIVLDACVGKGAGSKILTEIEGEVLELLISAEQGAYSINIFDDLINYFCPDISYTDICYSDEIITKEILMEVIKSIQLKKFVNFKDAFFDKEIKKVFLRK</sequence>
<dbReference type="AlphaFoldDB" id="B8I3X1"/>
<organism evidence="1 2">
    <name type="scientific">Ruminiclostridium cellulolyticum (strain ATCC 35319 / DSM 5812 / JCM 6584 / H10)</name>
    <name type="common">Clostridium cellulolyticum</name>
    <dbReference type="NCBI Taxonomy" id="394503"/>
    <lineage>
        <taxon>Bacteria</taxon>
        <taxon>Bacillati</taxon>
        <taxon>Bacillota</taxon>
        <taxon>Clostridia</taxon>
        <taxon>Eubacteriales</taxon>
        <taxon>Oscillospiraceae</taxon>
        <taxon>Ruminiclostridium</taxon>
    </lineage>
</organism>
<dbReference type="RefSeq" id="WP_012634514.1">
    <property type="nucleotide sequence ID" value="NC_011898.1"/>
</dbReference>
<dbReference type="KEGG" id="cce:Ccel_0060"/>
<gene>
    <name evidence="1" type="ordered locus">Ccel_0060</name>
</gene>
<evidence type="ECO:0000313" key="2">
    <source>
        <dbReference type="Proteomes" id="UP000001349"/>
    </source>
</evidence>
<proteinExistence type="predicted"/>
<accession>B8I3X1</accession>
<dbReference type="HOGENOM" id="CLU_2011267_0_0_9"/>
<evidence type="ECO:0000313" key="1">
    <source>
        <dbReference type="EMBL" id="ACL74448.1"/>
    </source>
</evidence>
<protein>
    <submittedName>
        <fullName evidence="1">Uncharacterized protein</fullName>
    </submittedName>
</protein>
<reference evidence="1 2" key="1">
    <citation type="submission" date="2009-01" db="EMBL/GenBank/DDBJ databases">
        <title>Complete sequence of Clostridium cellulolyticum H10.</title>
        <authorList>
            <consortium name="US DOE Joint Genome Institute"/>
            <person name="Lucas S."/>
            <person name="Copeland A."/>
            <person name="Lapidus A."/>
            <person name="Glavina del Rio T."/>
            <person name="Dalin E."/>
            <person name="Tice H."/>
            <person name="Bruce D."/>
            <person name="Goodwin L."/>
            <person name="Pitluck S."/>
            <person name="Chertkov O."/>
            <person name="Saunders E."/>
            <person name="Brettin T."/>
            <person name="Detter J.C."/>
            <person name="Han C."/>
            <person name="Larimer F."/>
            <person name="Land M."/>
            <person name="Hauser L."/>
            <person name="Kyrpides N."/>
            <person name="Ivanova N."/>
            <person name="Zhou J."/>
            <person name="Richardson P."/>
        </authorList>
    </citation>
    <scope>NUCLEOTIDE SEQUENCE [LARGE SCALE GENOMIC DNA]</scope>
    <source>
        <strain evidence="2">ATCC 35319 / DSM 5812 / JCM 6584 / H10</strain>
    </source>
</reference>
<keyword evidence="2" id="KW-1185">Reference proteome</keyword>
<dbReference type="EMBL" id="CP001348">
    <property type="protein sequence ID" value="ACL74448.1"/>
    <property type="molecule type" value="Genomic_DNA"/>
</dbReference>
<dbReference type="Proteomes" id="UP000001349">
    <property type="component" value="Chromosome"/>
</dbReference>